<dbReference type="InterPro" id="IPR023088">
    <property type="entry name" value="PDEase"/>
</dbReference>
<keyword evidence="7" id="KW-1133">Transmembrane helix</keyword>
<evidence type="ECO:0000256" key="4">
    <source>
        <dbReference type="PIRSR" id="PIRSR623088-2"/>
    </source>
</evidence>
<reference evidence="9 10" key="1">
    <citation type="submission" date="2016-11" db="EMBL/GenBank/DDBJ databases">
        <title>The macronuclear genome of Stentor coeruleus: a giant cell with tiny introns.</title>
        <authorList>
            <person name="Slabodnick M."/>
            <person name="Ruby J.G."/>
            <person name="Reiff S.B."/>
            <person name="Swart E.C."/>
            <person name="Gosai S."/>
            <person name="Prabakaran S."/>
            <person name="Witkowska E."/>
            <person name="Larue G.E."/>
            <person name="Fisher S."/>
            <person name="Freeman R.M."/>
            <person name="Gunawardena J."/>
            <person name="Chu W."/>
            <person name="Stover N.A."/>
            <person name="Gregory B.D."/>
            <person name="Nowacki M."/>
            <person name="Derisi J."/>
            <person name="Roy S.W."/>
            <person name="Marshall W.F."/>
            <person name="Sood P."/>
        </authorList>
    </citation>
    <scope>NUCLEOTIDE SEQUENCE [LARGE SCALE GENOMIC DNA]</scope>
    <source>
        <strain evidence="9">WM001</strain>
    </source>
</reference>
<name>A0A1R2CTH3_9CILI</name>
<feature type="transmembrane region" description="Helical" evidence="7">
    <location>
        <begin position="142"/>
        <end position="163"/>
    </location>
</feature>
<keyword evidence="1 5" id="KW-0479">Metal-binding</keyword>
<feature type="binding site" evidence="4">
    <location>
        <position position="611"/>
    </location>
    <ligand>
        <name>AMP</name>
        <dbReference type="ChEBI" id="CHEBI:456215"/>
    </ligand>
</feature>
<proteinExistence type="inferred from homology"/>
<gene>
    <name evidence="9" type="ORF">SteCoe_4947</name>
</gene>
<dbReference type="Pfam" id="PF00233">
    <property type="entry name" value="PDEase_I"/>
    <property type="match status" value="1"/>
</dbReference>
<dbReference type="PANTHER" id="PTHR11347">
    <property type="entry name" value="CYCLIC NUCLEOTIDE PHOSPHODIESTERASE"/>
    <property type="match status" value="1"/>
</dbReference>
<dbReference type="OrthoDB" id="68317at2759"/>
<dbReference type="InterPro" id="IPR023174">
    <property type="entry name" value="PDEase_CS"/>
</dbReference>
<keyword evidence="7" id="KW-0472">Membrane</keyword>
<comment type="caution">
    <text evidence="9">The sequence shown here is derived from an EMBL/GenBank/DDBJ whole genome shotgun (WGS) entry which is preliminary data.</text>
</comment>
<dbReference type="PRINTS" id="PR00387">
    <property type="entry name" value="PDIESTERASE1"/>
</dbReference>
<dbReference type="EMBL" id="MPUH01000064">
    <property type="protein sequence ID" value="OMJ92288.1"/>
    <property type="molecule type" value="Genomic_DNA"/>
</dbReference>
<comment type="cofactor">
    <cofactor evidence="6">
        <name>a divalent metal cation</name>
        <dbReference type="ChEBI" id="CHEBI:60240"/>
    </cofactor>
    <text evidence="6">Binds 2 divalent metal cations per subunit. Site 1 may preferentially bind zinc ions, while site 2 has a preference for magnesium and/or manganese ions.</text>
</comment>
<feature type="domain" description="PDEase" evidence="8">
    <location>
        <begin position="370"/>
        <end position="708"/>
    </location>
</feature>
<feature type="binding site" evidence="5">
    <location>
        <position position="498"/>
    </location>
    <ligand>
        <name>Zn(2+)</name>
        <dbReference type="ChEBI" id="CHEBI:29105"/>
        <label>1</label>
    </ligand>
</feature>
<keyword evidence="2 6" id="KW-0378">Hydrolase</keyword>
<evidence type="ECO:0000256" key="7">
    <source>
        <dbReference type="SAM" id="Phobius"/>
    </source>
</evidence>
<feature type="binding site" evidence="5">
    <location>
        <position position="462"/>
    </location>
    <ligand>
        <name>Zn(2+)</name>
        <dbReference type="ChEBI" id="CHEBI:29105"/>
        <label>1</label>
    </ligand>
</feature>
<feature type="binding site" evidence="5">
    <location>
        <position position="499"/>
    </location>
    <ligand>
        <name>Zn(2+)</name>
        <dbReference type="ChEBI" id="CHEBI:29105"/>
        <label>1</label>
    </ligand>
</feature>
<evidence type="ECO:0000256" key="5">
    <source>
        <dbReference type="PIRSR" id="PIRSR623088-3"/>
    </source>
</evidence>
<organism evidence="9 10">
    <name type="scientific">Stentor coeruleus</name>
    <dbReference type="NCBI Taxonomy" id="5963"/>
    <lineage>
        <taxon>Eukaryota</taxon>
        <taxon>Sar</taxon>
        <taxon>Alveolata</taxon>
        <taxon>Ciliophora</taxon>
        <taxon>Postciliodesmatophora</taxon>
        <taxon>Heterotrichea</taxon>
        <taxon>Heterotrichida</taxon>
        <taxon>Stentoridae</taxon>
        <taxon>Stentor</taxon>
    </lineage>
</organism>
<evidence type="ECO:0000256" key="1">
    <source>
        <dbReference type="ARBA" id="ARBA00022723"/>
    </source>
</evidence>
<feature type="transmembrane region" description="Helical" evidence="7">
    <location>
        <begin position="222"/>
        <end position="244"/>
    </location>
</feature>
<evidence type="ECO:0000256" key="6">
    <source>
        <dbReference type="RuleBase" id="RU363067"/>
    </source>
</evidence>
<dbReference type="SUPFAM" id="SSF109604">
    <property type="entry name" value="HD-domain/PDEase-like"/>
    <property type="match status" value="1"/>
</dbReference>
<evidence type="ECO:0000256" key="3">
    <source>
        <dbReference type="PIRSR" id="PIRSR623088-1"/>
    </source>
</evidence>
<feature type="binding site" evidence="4">
    <location>
        <begin position="458"/>
        <end position="462"/>
    </location>
    <ligand>
        <name>AMP</name>
        <dbReference type="ChEBI" id="CHEBI:456215"/>
    </ligand>
</feature>
<dbReference type="InterPro" id="IPR002073">
    <property type="entry name" value="PDEase_catalytic_dom"/>
</dbReference>
<feature type="binding site" evidence="4">
    <location>
        <position position="662"/>
    </location>
    <ligand>
        <name>AMP</name>
        <dbReference type="ChEBI" id="CHEBI:456215"/>
    </ligand>
</feature>
<evidence type="ECO:0000259" key="8">
    <source>
        <dbReference type="PROSITE" id="PS51845"/>
    </source>
</evidence>
<dbReference type="EC" id="3.1.4.-" evidence="6"/>
<feature type="transmembrane region" description="Helical" evidence="7">
    <location>
        <begin position="77"/>
        <end position="98"/>
    </location>
</feature>
<dbReference type="GO" id="GO:0007165">
    <property type="term" value="P:signal transduction"/>
    <property type="evidence" value="ECO:0007669"/>
    <property type="project" value="InterPro"/>
</dbReference>
<feature type="active site" description="Proton donor" evidence="3">
    <location>
        <position position="458"/>
    </location>
</feature>
<accession>A0A1R2CTH3</accession>
<dbReference type="InterPro" id="IPR036971">
    <property type="entry name" value="PDEase_catalytic_dom_sf"/>
</dbReference>
<protein>
    <recommendedName>
        <fullName evidence="6">Phosphodiesterase</fullName>
        <ecNumber evidence="6">3.1.4.-</ecNumber>
    </recommendedName>
</protein>
<feature type="binding site" evidence="5">
    <location>
        <position position="499"/>
    </location>
    <ligand>
        <name>Zn(2+)</name>
        <dbReference type="ChEBI" id="CHEBI:29105"/>
        <label>2</label>
    </ligand>
</feature>
<sequence length="731" mass="84244">MKVSRIKIPELENSIVSNTKSANYQINNHEKYENKTLPVNLNILKFVQNKHNERLIKVLYQDSETEAPSQEFKANLIYFYVFTLIYILSLGVFAVLLHNSEYLSTKHLQIHMICLVIIGILSIIMLIFILRSKKIILKSRNIFLVIVSCMNFYLILADERILHQLTGEKYHDNRLPLSIGLVCNIVMARIVLFDYFLYVFILGISSCVMFLTTQLALSGYSIYATLAEVTVISLFVVLQIIECYRADYRIKQMFWRQEQEVVEVGSKTSLKEPYGVPGVNIESENVLMRCDNIASNLKQISRVVIYKDVKKLLKKSLSDIDQIKRKVAHGGFETSRIELSQAIDYEDREFITQNFMELNSVRNTLHHQGTLSELSDRVRAFPFSRYGVNELESVLSSLGKNWSFDIFFIYDTTGHSISIVSKYLLQKWSIAENSMISEDTATRYFEELENAYYSNPYHNACHASDVLHSLLYFILNTDILKNLVPLNLLAVVLAALGHDVGHPGLTNRFLVNNRDRLAIQYNDSSVLENMHCSTTFSLMNKPGCNLLESLSQSDWVNCRKLIIEMILETDMSKHFEVLAKFKTRAIILSDLNITDNEDKCTILAMGLKCADIAHSAKDTNLHVKWTKLVSEEFFAQGDLEKQKQQSVSMYCDRETTDLPKSQVGFLKNICIPLYEVWAKHLDSELINSIPLNLLKNNMAYWENMIKKRKGTVIAKIQDTWRDEAKRRQSEY</sequence>
<evidence type="ECO:0000256" key="2">
    <source>
        <dbReference type="ARBA" id="ARBA00022801"/>
    </source>
</evidence>
<evidence type="ECO:0000313" key="9">
    <source>
        <dbReference type="EMBL" id="OMJ92288.1"/>
    </source>
</evidence>
<dbReference type="PROSITE" id="PS51845">
    <property type="entry name" value="PDEASE_I_2"/>
    <property type="match status" value="1"/>
</dbReference>
<dbReference type="CDD" id="cd00077">
    <property type="entry name" value="HDc"/>
    <property type="match status" value="1"/>
</dbReference>
<dbReference type="PROSITE" id="PS00126">
    <property type="entry name" value="PDEASE_I_1"/>
    <property type="match status" value="1"/>
</dbReference>
<feature type="binding site" evidence="4">
    <location>
        <position position="499"/>
    </location>
    <ligand>
        <name>AMP</name>
        <dbReference type="ChEBI" id="CHEBI:456215"/>
    </ligand>
</feature>
<dbReference type="AlphaFoldDB" id="A0A1R2CTH3"/>
<dbReference type="GO" id="GO:0004114">
    <property type="term" value="F:3',5'-cyclic-nucleotide phosphodiesterase activity"/>
    <property type="evidence" value="ECO:0007669"/>
    <property type="project" value="InterPro"/>
</dbReference>
<keyword evidence="7" id="KW-0812">Transmembrane</keyword>
<feature type="binding site" evidence="5">
    <location>
        <position position="611"/>
    </location>
    <ligand>
        <name>Zn(2+)</name>
        <dbReference type="ChEBI" id="CHEBI:29105"/>
        <label>1</label>
    </ligand>
</feature>
<dbReference type="InterPro" id="IPR003607">
    <property type="entry name" value="HD/PDEase_dom"/>
</dbReference>
<dbReference type="Gene3D" id="1.10.1300.10">
    <property type="entry name" value="3'5'-cyclic nucleotide phosphodiesterase, catalytic domain"/>
    <property type="match status" value="1"/>
</dbReference>
<dbReference type="Proteomes" id="UP000187209">
    <property type="component" value="Unassembled WGS sequence"/>
</dbReference>
<dbReference type="GO" id="GO:0046872">
    <property type="term" value="F:metal ion binding"/>
    <property type="evidence" value="ECO:0007669"/>
    <property type="project" value="UniProtKB-KW"/>
</dbReference>
<feature type="transmembrane region" description="Helical" evidence="7">
    <location>
        <begin position="110"/>
        <end position="130"/>
    </location>
</feature>
<feature type="transmembrane region" description="Helical" evidence="7">
    <location>
        <begin position="197"/>
        <end position="216"/>
    </location>
</feature>
<evidence type="ECO:0000313" key="10">
    <source>
        <dbReference type="Proteomes" id="UP000187209"/>
    </source>
</evidence>
<keyword evidence="10" id="KW-1185">Reference proteome</keyword>
<comment type="similarity">
    <text evidence="6">Belongs to the cyclic nucleotide phosphodiesterase family.</text>
</comment>
<dbReference type="SMART" id="SM00471">
    <property type="entry name" value="HDc"/>
    <property type="match status" value="1"/>
</dbReference>